<keyword evidence="3" id="KW-1185">Reference proteome</keyword>
<feature type="transmembrane region" description="Helical" evidence="1">
    <location>
        <begin position="134"/>
        <end position="153"/>
    </location>
</feature>
<dbReference type="EMBL" id="FOCF01000001">
    <property type="protein sequence ID" value="SEM50137.1"/>
    <property type="molecule type" value="Genomic_DNA"/>
</dbReference>
<evidence type="ECO:0000256" key="1">
    <source>
        <dbReference type="SAM" id="Phobius"/>
    </source>
</evidence>
<evidence type="ECO:0008006" key="4">
    <source>
        <dbReference type="Google" id="ProtNLM"/>
    </source>
</evidence>
<gene>
    <name evidence="2" type="ORF">SAMN05192583_0426</name>
</gene>
<keyword evidence="1" id="KW-0472">Membrane</keyword>
<dbReference type="Pfam" id="PF07301">
    <property type="entry name" value="DUF1453"/>
    <property type="match status" value="1"/>
</dbReference>
<dbReference type="OrthoDB" id="7204434at2"/>
<proteinExistence type="predicted"/>
<protein>
    <recommendedName>
        <fullName evidence="4">DUF1453 domain-containing protein</fullName>
    </recommendedName>
</protein>
<feature type="transmembrane region" description="Helical" evidence="1">
    <location>
        <begin position="42"/>
        <end position="59"/>
    </location>
</feature>
<organism evidence="2 3">
    <name type="scientific">Sphingomonas gellani</name>
    <dbReference type="NCBI Taxonomy" id="1166340"/>
    <lineage>
        <taxon>Bacteria</taxon>
        <taxon>Pseudomonadati</taxon>
        <taxon>Pseudomonadota</taxon>
        <taxon>Alphaproteobacteria</taxon>
        <taxon>Sphingomonadales</taxon>
        <taxon>Sphingomonadaceae</taxon>
        <taxon>Sphingomonas</taxon>
    </lineage>
</organism>
<feature type="transmembrane region" description="Helical" evidence="1">
    <location>
        <begin position="12"/>
        <end position="30"/>
    </location>
</feature>
<accession>A0A1H7YXZ0</accession>
<evidence type="ECO:0000313" key="2">
    <source>
        <dbReference type="EMBL" id="SEM50137.1"/>
    </source>
</evidence>
<reference evidence="3" key="1">
    <citation type="submission" date="2016-10" db="EMBL/GenBank/DDBJ databases">
        <authorList>
            <person name="Varghese N."/>
            <person name="Submissions S."/>
        </authorList>
    </citation>
    <scope>NUCLEOTIDE SEQUENCE [LARGE SCALE GENOMIC DNA]</scope>
    <source>
        <strain evidence="3">S6-262</strain>
    </source>
</reference>
<dbReference type="InterPro" id="IPR058247">
    <property type="entry name" value="DUF1453"/>
</dbReference>
<feature type="transmembrane region" description="Helical" evidence="1">
    <location>
        <begin position="104"/>
        <end position="122"/>
    </location>
</feature>
<keyword evidence="1" id="KW-0812">Transmembrane</keyword>
<dbReference type="AlphaFoldDB" id="A0A1H7YXZ0"/>
<feature type="transmembrane region" description="Helical" evidence="1">
    <location>
        <begin position="65"/>
        <end position="83"/>
    </location>
</feature>
<dbReference type="Proteomes" id="UP000199206">
    <property type="component" value="Unassembled WGS sequence"/>
</dbReference>
<dbReference type="RefSeq" id="WP_093663799.1">
    <property type="nucleotide sequence ID" value="NZ_FOCF01000001.1"/>
</dbReference>
<evidence type="ECO:0000313" key="3">
    <source>
        <dbReference type="Proteomes" id="UP000199206"/>
    </source>
</evidence>
<sequence length="174" mass="18801">MHVQTVQPGGWVQYAITAAVIAVVLALRWRRLSRVTPLRLERLWVLPAVYGAVAIALFATHPPVGLAWLFCAIAAALGAALGWQRGKTMRITVDPETHALNQSGSPAAILFIVLLIVVRMGARAMMTTSNGLHLDALAVTDMLVALAVGLFAAQRIEMYLRATRLLEVARTARA</sequence>
<name>A0A1H7YXZ0_9SPHN</name>
<dbReference type="STRING" id="1166340.SAMN05192583_0426"/>
<keyword evidence="1" id="KW-1133">Transmembrane helix</keyword>